<dbReference type="PROSITE" id="PS00301">
    <property type="entry name" value="G_TR_1"/>
    <property type="match status" value="1"/>
</dbReference>
<gene>
    <name evidence="19" type="ORF">BG006_008292</name>
</gene>
<evidence type="ECO:0000259" key="18">
    <source>
        <dbReference type="PROSITE" id="PS51722"/>
    </source>
</evidence>
<dbReference type="Pfam" id="PF14492">
    <property type="entry name" value="EFG_III"/>
    <property type="match status" value="1"/>
</dbReference>
<dbReference type="Pfam" id="PF23953">
    <property type="entry name" value="TPR_COPA_B"/>
    <property type="match status" value="1"/>
</dbReference>
<feature type="region of interest" description="Disordered" evidence="17">
    <location>
        <begin position="1242"/>
        <end position="1278"/>
    </location>
</feature>
<dbReference type="InterPro" id="IPR000640">
    <property type="entry name" value="EFG_V-like"/>
</dbReference>
<dbReference type="InterPro" id="IPR027417">
    <property type="entry name" value="P-loop_NTPase"/>
</dbReference>
<evidence type="ECO:0000256" key="5">
    <source>
        <dbReference type="ARBA" id="ARBA00022490"/>
    </source>
</evidence>
<dbReference type="InterPro" id="IPR014721">
    <property type="entry name" value="Ribsml_uS5_D2-typ_fold_subgr"/>
</dbReference>
<dbReference type="Gene3D" id="1.25.40.470">
    <property type="match status" value="1"/>
</dbReference>
<accession>A0A9P5SFX7</accession>
<dbReference type="InterPro" id="IPR035649">
    <property type="entry name" value="EFG_V"/>
</dbReference>
<sequence>TCLIHETIRIKSAAWDESGILIYSTLNHIKYALPQGDNGIIRTLDQPIYLTRIKGKNVYCLDRDGKTRTIPIDPTEYRFKQALTKRNYDEVLQIIRNSNLVGQSIIAYLQKKGYPEIALHFVREDKTRFELALECGNIEVGLETAKAMDKEECWVKLAQEALRQGNHQIVEMCYQRIKNFDRLSFLYLATGNTDKLSKMLKIAELRGDYMSRFHNSLFLGNVEERIRLLREVGQAPLAYMTARTHGMHDVAEEILESSGLTPEDVADLPTHGTLLVPPQPLMRVHDSNWPQLAVSRNYFEAAFTGDMEGVTPQAPIISQEPEPQADQWGMDDEFSIAAVDHKGASLSLHATDALDMDGDGGWDMDADLAAELHAETGAIVAESSGLTIPVAGQSEAEVWCQNSPLAADHVAAGAFESAMQLLNRQVGAVNFEPLKDHFLSIFQASRAILTGNEGMPSLMVPVRRNPNETDQRKALPVLAKNFQSLIAKELQEAYKSTTANKITEACTLFRGILHSLLLTVVTSSTEAEEVLQLVGVCREYILGLSIELTRREGQTDTSPEGIKRMLELAAYFTGVQLQPKHMIISLRTAMTACYKHRNLQSAQTFARRLLELAPPGQAATLARQIQQVAQANPRDEVQLDYDQYNSFVVCGISYTPIYRGSPSVQCPYCRAHYKPEFQGNLCTICDISQIGGTGTAHKSDVAVKNSRNIGIIAHIDAGKTTTTERILHYAGFTRKIGDVDSGDTIMDYMKQERERGITITSAAITFGWKGHRINLMDTPGHVDFTIEVERSIRVLDGAVTILDAVAGVEAQTETVWQQAARQGIPRIAFVNKMDRAGAGFGRTVREMRSRLGCRPVVVQIPLMEAGGKNSTGGPNEVGFNGLVDVLSMEVLRWDSDPKGATISKQPLDSSYPDQELYQEAVKARVALVEQLAALDEHIIELFLTLEDHMAIETKDLQAAIRRLTLSSTIVPVLCGASFRNIGVQPLMDSVVDYLPSPEERPAALGRMADGKLVEIGHGGIKERLCALAFKVIHDARRGSMVFVRVYAGQLNERAQLWNSTTHTKERANKLLQMYAMDVEEIPHITKGNIGVILGLKDTRTGDTLLDAHDPRKGLALTGIKVPSPVFFASVEPMSTSDEKPVEEAIKALIREDPSLGVRVDEETGQMLLGGMGELHLEVAKERLVSDFKVKAEMGRMRISFKETMRGAGVVSQVPSWEYDREVLGKRGRAKVGVSVERLERMEDVEDSGALETTEHKTKSGKKNKENEQQHAGPEDYDGNEIIISLAEQSPSTDEAGSQAAAQRAAMSGTVIPSGATDLPIPVLRTAVKNGICSALSRGPLLGFAQTHLRVRLTDLHLYGGDSTPAAISSCVSAAVTEAIRLGGNTSASDSNSVLLEPIMDVRVEVAEKDVGTVIGDISGTRRGRVLSLDGQTAEGDMVGDETEFQVYAPPDPTYTMPGAFTGSGSVIPGMSDRKSIQAQVPLSSMLGYDAALRALTGGTGKFSMEVIGYGEMDFDRQRELIKEMRGG</sequence>
<dbReference type="InterPro" id="IPR005225">
    <property type="entry name" value="Small_GTP-bd"/>
</dbReference>
<dbReference type="GO" id="GO:0005525">
    <property type="term" value="F:GTP binding"/>
    <property type="evidence" value="ECO:0007669"/>
    <property type="project" value="UniProtKB-KW"/>
</dbReference>
<dbReference type="SUPFAM" id="SSF54211">
    <property type="entry name" value="Ribosomal protein S5 domain 2-like"/>
    <property type="match status" value="1"/>
</dbReference>
<dbReference type="GO" id="GO:0032543">
    <property type="term" value="P:mitochondrial translation"/>
    <property type="evidence" value="ECO:0007669"/>
    <property type="project" value="TreeGrafter"/>
</dbReference>
<keyword evidence="20" id="KW-1185">Reference proteome</keyword>
<evidence type="ECO:0000256" key="3">
    <source>
        <dbReference type="ARBA" id="ARBA00017891"/>
    </source>
</evidence>
<dbReference type="CDD" id="cd03713">
    <property type="entry name" value="EFG_mtEFG_C"/>
    <property type="match status" value="1"/>
</dbReference>
<dbReference type="CDD" id="cd16262">
    <property type="entry name" value="EFG_III"/>
    <property type="match status" value="1"/>
</dbReference>
<feature type="domain" description="Tr-type G" evidence="18">
    <location>
        <begin position="704"/>
        <end position="998"/>
    </location>
</feature>
<dbReference type="GO" id="GO:0003924">
    <property type="term" value="F:GTPase activity"/>
    <property type="evidence" value="ECO:0007669"/>
    <property type="project" value="InterPro"/>
</dbReference>
<dbReference type="NCBIfam" id="TIGR00231">
    <property type="entry name" value="small_GTP"/>
    <property type="match status" value="1"/>
</dbReference>
<protein>
    <recommendedName>
        <fullName evidence="3">Elongation factor 2</fullName>
    </recommendedName>
</protein>
<dbReference type="Pfam" id="PF00009">
    <property type="entry name" value="GTP_EFTU"/>
    <property type="match status" value="1"/>
</dbReference>
<dbReference type="InterPro" id="IPR009000">
    <property type="entry name" value="Transl_B-barrel_sf"/>
</dbReference>
<reference evidence="19" key="1">
    <citation type="journal article" date="2020" name="Fungal Divers.">
        <title>Resolving the Mortierellaceae phylogeny through synthesis of multi-gene phylogenetics and phylogenomics.</title>
        <authorList>
            <person name="Vandepol N."/>
            <person name="Liber J."/>
            <person name="Desiro A."/>
            <person name="Na H."/>
            <person name="Kennedy M."/>
            <person name="Barry K."/>
            <person name="Grigoriev I.V."/>
            <person name="Miller A.N."/>
            <person name="O'Donnell K."/>
            <person name="Stajich J.E."/>
            <person name="Bonito G."/>
        </authorList>
    </citation>
    <scope>NUCLEOTIDE SEQUENCE</scope>
    <source>
        <strain evidence="19">NVP1</strain>
    </source>
</reference>
<evidence type="ECO:0000256" key="8">
    <source>
        <dbReference type="ARBA" id="ARBA00022741"/>
    </source>
</evidence>
<keyword evidence="10" id="KW-0648">Protein biosynthesis</keyword>
<dbReference type="SUPFAM" id="SSF50447">
    <property type="entry name" value="Translation proteins"/>
    <property type="match status" value="1"/>
</dbReference>
<dbReference type="Pfam" id="PF06957">
    <property type="entry name" value="COPI_C"/>
    <property type="match status" value="1"/>
</dbReference>
<keyword evidence="14" id="KW-0342">GTP-binding</keyword>
<dbReference type="SUPFAM" id="SSF52540">
    <property type="entry name" value="P-loop containing nucleoside triphosphate hydrolases"/>
    <property type="match status" value="1"/>
</dbReference>
<evidence type="ECO:0000256" key="11">
    <source>
        <dbReference type="ARBA" id="ARBA00022927"/>
    </source>
</evidence>
<organism evidence="19 20">
    <name type="scientific">Podila minutissima</name>
    <dbReference type="NCBI Taxonomy" id="64525"/>
    <lineage>
        <taxon>Eukaryota</taxon>
        <taxon>Fungi</taxon>
        <taxon>Fungi incertae sedis</taxon>
        <taxon>Mucoromycota</taxon>
        <taxon>Mortierellomycotina</taxon>
        <taxon>Mortierellomycetes</taxon>
        <taxon>Mortierellales</taxon>
        <taxon>Mortierellaceae</taxon>
        <taxon>Podila</taxon>
    </lineage>
</organism>
<evidence type="ECO:0000256" key="12">
    <source>
        <dbReference type="ARBA" id="ARBA00023034"/>
    </source>
</evidence>
<keyword evidence="13" id="KW-0496">Mitochondrion</keyword>
<dbReference type="GO" id="GO:0005759">
    <property type="term" value="C:mitochondrial matrix"/>
    <property type="evidence" value="ECO:0007669"/>
    <property type="project" value="UniProtKB-ARBA"/>
</dbReference>
<evidence type="ECO:0000256" key="15">
    <source>
        <dbReference type="ARBA" id="ARBA00023136"/>
    </source>
</evidence>
<keyword evidence="15" id="KW-0472">Membrane</keyword>
<dbReference type="InterPro" id="IPR031157">
    <property type="entry name" value="G_TR_CS"/>
</dbReference>
<dbReference type="Pfam" id="PF03764">
    <property type="entry name" value="EFG_IV"/>
    <property type="match status" value="1"/>
</dbReference>
<dbReference type="HAMAP" id="MF_03059">
    <property type="entry name" value="mEF_G_2"/>
    <property type="match status" value="1"/>
</dbReference>
<keyword evidence="7" id="KW-0677">Repeat</keyword>
<evidence type="ECO:0000256" key="6">
    <source>
        <dbReference type="ARBA" id="ARBA00022574"/>
    </source>
</evidence>
<keyword evidence="9" id="KW-0931">ER-Golgi transport</keyword>
<evidence type="ECO:0000256" key="1">
    <source>
        <dbReference type="ARBA" id="ARBA00004255"/>
    </source>
</evidence>
<dbReference type="InterPro" id="IPR000795">
    <property type="entry name" value="T_Tr_GTP-bd_dom"/>
</dbReference>
<dbReference type="InterPro" id="IPR047312">
    <property type="entry name" value="Coatomer_alpha_WD-assoc_reg"/>
</dbReference>
<dbReference type="Gene3D" id="3.30.70.240">
    <property type="match status" value="1"/>
</dbReference>
<dbReference type="PRINTS" id="PR00315">
    <property type="entry name" value="ELONGATNFCT"/>
</dbReference>
<evidence type="ECO:0000313" key="19">
    <source>
        <dbReference type="EMBL" id="KAF9328531.1"/>
    </source>
</evidence>
<dbReference type="PROSITE" id="PS51722">
    <property type="entry name" value="G_TR_2"/>
    <property type="match status" value="1"/>
</dbReference>
<dbReference type="Gene3D" id="3.30.70.870">
    <property type="entry name" value="Elongation Factor G (Translational Gtpase), domain 3"/>
    <property type="match status" value="1"/>
</dbReference>
<dbReference type="InterPro" id="IPR041095">
    <property type="entry name" value="EFG_II"/>
</dbReference>
<dbReference type="PANTHER" id="PTHR43261:SF1">
    <property type="entry name" value="RIBOSOME-RELEASING FACTOR 2, MITOCHONDRIAL"/>
    <property type="match status" value="1"/>
</dbReference>
<dbReference type="InterPro" id="IPR009022">
    <property type="entry name" value="EFG_III"/>
</dbReference>
<evidence type="ECO:0000256" key="16">
    <source>
        <dbReference type="ARBA" id="ARBA00024731"/>
    </source>
</evidence>
<dbReference type="GO" id="GO:0030126">
    <property type="term" value="C:COPI vesicle coat"/>
    <property type="evidence" value="ECO:0007669"/>
    <property type="project" value="InterPro"/>
</dbReference>
<evidence type="ECO:0000256" key="17">
    <source>
        <dbReference type="SAM" id="MobiDB-lite"/>
    </source>
</evidence>
<dbReference type="InterPro" id="IPR010714">
    <property type="entry name" value="Coatomer_asu_C"/>
</dbReference>
<dbReference type="FunFam" id="1.25.40.470:FF:000002">
    <property type="entry name" value="Coatomer subunit alpha"/>
    <property type="match status" value="1"/>
</dbReference>
<dbReference type="CDD" id="cd01886">
    <property type="entry name" value="EF-G"/>
    <property type="match status" value="1"/>
</dbReference>
<keyword evidence="8" id="KW-0547">Nucleotide-binding</keyword>
<comment type="caution">
    <text evidence="19">The sequence shown here is derived from an EMBL/GenBank/DDBJ whole genome shotgun (WGS) entry which is preliminary data.</text>
</comment>
<dbReference type="PANTHER" id="PTHR43261">
    <property type="entry name" value="TRANSLATION ELONGATION FACTOR G-RELATED"/>
    <property type="match status" value="1"/>
</dbReference>
<dbReference type="InterPro" id="IPR006692">
    <property type="entry name" value="Beta-prop_COPA/B_2nd"/>
</dbReference>
<evidence type="ECO:0000256" key="7">
    <source>
        <dbReference type="ARBA" id="ARBA00022737"/>
    </source>
</evidence>
<evidence type="ECO:0000256" key="4">
    <source>
        <dbReference type="ARBA" id="ARBA00022448"/>
    </source>
</evidence>
<dbReference type="GO" id="GO:0006886">
    <property type="term" value="P:intracellular protein transport"/>
    <property type="evidence" value="ECO:0007669"/>
    <property type="project" value="InterPro"/>
</dbReference>
<keyword evidence="6" id="KW-0853">WD repeat</keyword>
<dbReference type="GO" id="GO:0032790">
    <property type="term" value="P:ribosome disassembly"/>
    <property type="evidence" value="ECO:0007669"/>
    <property type="project" value="InterPro"/>
</dbReference>
<dbReference type="EMBL" id="JAAAUY010000555">
    <property type="protein sequence ID" value="KAF9328531.1"/>
    <property type="molecule type" value="Genomic_DNA"/>
</dbReference>
<dbReference type="Gene3D" id="2.40.30.10">
    <property type="entry name" value="Translation factors"/>
    <property type="match status" value="1"/>
</dbReference>
<dbReference type="GO" id="GO:0005198">
    <property type="term" value="F:structural molecule activity"/>
    <property type="evidence" value="ECO:0007669"/>
    <property type="project" value="InterPro"/>
</dbReference>
<evidence type="ECO:0000313" key="20">
    <source>
        <dbReference type="Proteomes" id="UP000696485"/>
    </source>
</evidence>
<dbReference type="Gene3D" id="3.30.230.10">
    <property type="match status" value="1"/>
</dbReference>
<comment type="function">
    <text evidence="16">Catalyzes the GTP-dependent ribosomal translocation step during translation elongation. During this step, the ribosome changes from the pre-translocational (PRE) to the post-translocational (POST) state as the newly formed A-site-bound peptidyl-tRNA and P-site-bound deacylated tRNA move to the P and E sites, respectively. Catalyzes the coordinated movement of the two tRNA molecules, the mRNA and conformational changes in the ribosome.</text>
</comment>
<proteinExistence type="inferred from homology"/>
<feature type="non-terminal residue" evidence="19">
    <location>
        <position position="1"/>
    </location>
</feature>
<dbReference type="GO" id="GO:0016192">
    <property type="term" value="P:vesicle-mediated transport"/>
    <property type="evidence" value="ECO:0007669"/>
    <property type="project" value="UniProtKB-KW"/>
</dbReference>
<dbReference type="SMART" id="SM00838">
    <property type="entry name" value="EFG_C"/>
    <property type="match status" value="1"/>
</dbReference>
<comment type="subcellular location">
    <subcellularLocation>
        <location evidence="2">Cytoplasm</location>
    </subcellularLocation>
    <subcellularLocation>
        <location evidence="1">Golgi apparatus membrane</location>
        <topology evidence="1">Peripheral membrane protein</topology>
        <orientation evidence="1">Cytoplasmic side</orientation>
    </subcellularLocation>
</comment>
<dbReference type="InterPro" id="IPR030851">
    <property type="entry name" value="EFG2"/>
</dbReference>
<dbReference type="CDD" id="cd22948">
    <property type="entry name" value="Coatomer_WDAD_alpha"/>
    <property type="match status" value="1"/>
</dbReference>
<dbReference type="InterPro" id="IPR020568">
    <property type="entry name" value="Ribosomal_Su5_D2-typ_SF"/>
</dbReference>
<dbReference type="Pfam" id="PF22042">
    <property type="entry name" value="EF-G_D2"/>
    <property type="match status" value="1"/>
</dbReference>
<dbReference type="SUPFAM" id="SSF54980">
    <property type="entry name" value="EF-G C-terminal domain-like"/>
    <property type="match status" value="2"/>
</dbReference>
<dbReference type="InterPro" id="IPR035647">
    <property type="entry name" value="EFG_III/V"/>
</dbReference>
<evidence type="ECO:0000256" key="13">
    <source>
        <dbReference type="ARBA" id="ARBA00023128"/>
    </source>
</evidence>
<dbReference type="InterPro" id="IPR056176">
    <property type="entry name" value="TPR_COPA_B"/>
</dbReference>
<dbReference type="Gene3D" id="3.40.50.300">
    <property type="entry name" value="P-loop containing nucleotide triphosphate hydrolases"/>
    <property type="match status" value="1"/>
</dbReference>
<evidence type="ECO:0000256" key="9">
    <source>
        <dbReference type="ARBA" id="ARBA00022892"/>
    </source>
</evidence>
<dbReference type="Pfam" id="PF04053">
    <property type="entry name" value="B-prop_COPA_B_2nd"/>
    <property type="match status" value="1"/>
</dbReference>
<keyword evidence="5" id="KW-0963">Cytoplasm</keyword>
<dbReference type="InterPro" id="IPR053905">
    <property type="entry name" value="EF-G-like_DII"/>
</dbReference>
<dbReference type="Proteomes" id="UP000696485">
    <property type="component" value="Unassembled WGS sequence"/>
</dbReference>
<evidence type="ECO:0000256" key="10">
    <source>
        <dbReference type="ARBA" id="ARBA00022917"/>
    </source>
</evidence>
<dbReference type="FunFam" id="3.40.50.300:FF:000514">
    <property type="entry name" value="Ribosome-releasing factor 2, mitochondrial"/>
    <property type="match status" value="1"/>
</dbReference>
<keyword evidence="12" id="KW-0333">Golgi apparatus</keyword>
<keyword evidence="11" id="KW-0653">Protein transport</keyword>
<dbReference type="Pfam" id="PF00679">
    <property type="entry name" value="EFG_C"/>
    <property type="match status" value="1"/>
</dbReference>
<evidence type="ECO:0000256" key="14">
    <source>
        <dbReference type="ARBA" id="ARBA00023134"/>
    </source>
</evidence>
<evidence type="ECO:0000256" key="2">
    <source>
        <dbReference type="ARBA" id="ARBA00004496"/>
    </source>
</evidence>
<dbReference type="GO" id="GO:0000139">
    <property type="term" value="C:Golgi membrane"/>
    <property type="evidence" value="ECO:0007669"/>
    <property type="project" value="UniProtKB-SubCell"/>
</dbReference>
<dbReference type="InterPro" id="IPR005517">
    <property type="entry name" value="Transl_elong_EFG/EF2_IV"/>
</dbReference>
<feature type="compositionally biased region" description="Basic and acidic residues" evidence="17">
    <location>
        <begin position="1252"/>
        <end position="1268"/>
    </location>
</feature>
<keyword evidence="4" id="KW-0813">Transport</keyword>
<name>A0A9P5SFX7_9FUNG</name>
<dbReference type="FunFam" id="3.30.70.870:FF:000007">
    <property type="entry name" value="Ribosome-releasing factor 2, mitochondrial"/>
    <property type="match status" value="1"/>
</dbReference>